<dbReference type="RefSeq" id="WP_109742758.1">
    <property type="nucleotide sequence ID" value="NZ_QGGO01000008.1"/>
</dbReference>
<protein>
    <submittedName>
        <fullName evidence="1">Uncharacterized protein</fullName>
    </submittedName>
</protein>
<evidence type="ECO:0000313" key="2">
    <source>
        <dbReference type="Proteomes" id="UP000245489"/>
    </source>
</evidence>
<organism evidence="1 2">
    <name type="scientific">Arcicella aurantiaca</name>
    <dbReference type="NCBI Taxonomy" id="591202"/>
    <lineage>
        <taxon>Bacteria</taxon>
        <taxon>Pseudomonadati</taxon>
        <taxon>Bacteroidota</taxon>
        <taxon>Cytophagia</taxon>
        <taxon>Cytophagales</taxon>
        <taxon>Flectobacillaceae</taxon>
        <taxon>Arcicella</taxon>
    </lineage>
</organism>
<dbReference type="EMBL" id="QGGO01000008">
    <property type="protein sequence ID" value="PWK27195.1"/>
    <property type="molecule type" value="Genomic_DNA"/>
</dbReference>
<reference evidence="1 2" key="1">
    <citation type="submission" date="2018-05" db="EMBL/GenBank/DDBJ databases">
        <title>Genomic Encyclopedia of Archaeal and Bacterial Type Strains, Phase II (KMG-II): from individual species to whole genera.</title>
        <authorList>
            <person name="Goeker M."/>
        </authorList>
    </citation>
    <scope>NUCLEOTIDE SEQUENCE [LARGE SCALE GENOMIC DNA]</scope>
    <source>
        <strain evidence="1 2">DSM 22214</strain>
    </source>
</reference>
<dbReference type="Proteomes" id="UP000245489">
    <property type="component" value="Unassembled WGS sequence"/>
</dbReference>
<sequence length="82" mass="9805">MKENKDNAQIFNMLMFSLLIMGNISQQFRIAKIENESLNRDLKQQKQIENLIDVLQNHQKAIKKNDENLRNLIFVLELNEKY</sequence>
<gene>
    <name evidence="1" type="ORF">LV89_02010</name>
</gene>
<dbReference type="AlphaFoldDB" id="A0A316ECV0"/>
<evidence type="ECO:0000313" key="1">
    <source>
        <dbReference type="EMBL" id="PWK27195.1"/>
    </source>
</evidence>
<comment type="caution">
    <text evidence="1">The sequence shown here is derived from an EMBL/GenBank/DDBJ whole genome shotgun (WGS) entry which is preliminary data.</text>
</comment>
<accession>A0A316ECV0</accession>
<keyword evidence="2" id="KW-1185">Reference proteome</keyword>
<proteinExistence type="predicted"/>
<name>A0A316ECV0_9BACT</name>